<accession>A0A1B0ACW4</accession>
<evidence type="ECO:0000313" key="2">
    <source>
        <dbReference type="Proteomes" id="UP000092445"/>
    </source>
</evidence>
<reference evidence="1" key="2">
    <citation type="submission" date="2020-05" db="UniProtKB">
        <authorList>
            <consortium name="EnsemblMetazoa"/>
        </authorList>
    </citation>
    <scope>IDENTIFICATION</scope>
    <source>
        <strain evidence="1">IAEA</strain>
    </source>
</reference>
<keyword evidence="2" id="KW-1185">Reference proteome</keyword>
<evidence type="ECO:0000313" key="1">
    <source>
        <dbReference type="EnsemblMetazoa" id="GPAI041580-PA"/>
    </source>
</evidence>
<dbReference type="EnsemblMetazoa" id="GPAI041580-RA">
    <property type="protein sequence ID" value="GPAI041580-PA"/>
    <property type="gene ID" value="GPAI041580"/>
</dbReference>
<proteinExistence type="predicted"/>
<sequence length="93" mass="10696">MQNNRLRILNENILGWRERDFGVLSCLHSNQFQSLTTSRGKKRNKDGGTAMCISGYSELMKLWKYSKPMISVPLEQKLGNNFKAINAFVNEKT</sequence>
<reference evidence="2" key="1">
    <citation type="submission" date="2014-03" db="EMBL/GenBank/DDBJ databases">
        <authorList>
            <person name="Aksoy S."/>
            <person name="Warren W."/>
            <person name="Wilson R.K."/>
        </authorList>
    </citation>
    <scope>NUCLEOTIDE SEQUENCE [LARGE SCALE GENOMIC DNA]</scope>
    <source>
        <strain evidence="2">IAEA</strain>
    </source>
</reference>
<dbReference type="VEuPathDB" id="VectorBase:GPAI041580"/>
<protein>
    <submittedName>
        <fullName evidence="1">Uncharacterized protein</fullName>
    </submittedName>
</protein>
<dbReference type="AlphaFoldDB" id="A0A1B0ACW4"/>
<name>A0A1B0ACW4_GLOPL</name>
<dbReference type="Proteomes" id="UP000092445">
    <property type="component" value="Unassembled WGS sequence"/>
</dbReference>
<organism evidence="1 2">
    <name type="scientific">Glossina pallidipes</name>
    <name type="common">Tsetse fly</name>
    <dbReference type="NCBI Taxonomy" id="7398"/>
    <lineage>
        <taxon>Eukaryota</taxon>
        <taxon>Metazoa</taxon>
        <taxon>Ecdysozoa</taxon>
        <taxon>Arthropoda</taxon>
        <taxon>Hexapoda</taxon>
        <taxon>Insecta</taxon>
        <taxon>Pterygota</taxon>
        <taxon>Neoptera</taxon>
        <taxon>Endopterygota</taxon>
        <taxon>Diptera</taxon>
        <taxon>Brachycera</taxon>
        <taxon>Muscomorpha</taxon>
        <taxon>Hippoboscoidea</taxon>
        <taxon>Glossinidae</taxon>
        <taxon>Glossina</taxon>
    </lineage>
</organism>